<feature type="modified residue" description="4-aspartylphosphate" evidence="9">
    <location>
        <position position="1140"/>
    </location>
</feature>
<dbReference type="InterPro" id="IPR018062">
    <property type="entry name" value="HTH_AraC-typ_CS"/>
</dbReference>
<evidence type="ECO:0000259" key="13">
    <source>
        <dbReference type="PROSITE" id="PS50110"/>
    </source>
</evidence>
<dbReference type="SMART" id="SM00342">
    <property type="entry name" value="HTH_ARAC"/>
    <property type="match status" value="1"/>
</dbReference>
<dbReference type="InterPro" id="IPR013783">
    <property type="entry name" value="Ig-like_fold"/>
</dbReference>
<dbReference type="InterPro" id="IPR001789">
    <property type="entry name" value="Sig_transdc_resp-reg_receiver"/>
</dbReference>
<dbReference type="SUPFAM" id="SSF47384">
    <property type="entry name" value="Homodimeric domain of signal transducing histidine kinase"/>
    <property type="match status" value="1"/>
</dbReference>
<proteinExistence type="predicted"/>
<evidence type="ECO:0000256" key="5">
    <source>
        <dbReference type="ARBA" id="ARBA00022777"/>
    </source>
</evidence>
<evidence type="ECO:0000256" key="6">
    <source>
        <dbReference type="ARBA" id="ARBA00023015"/>
    </source>
</evidence>
<keyword evidence="10" id="KW-1133">Transmembrane helix</keyword>
<dbReference type="FunFam" id="3.30.565.10:FF:000006">
    <property type="entry name" value="Sensor histidine kinase WalK"/>
    <property type="match status" value="1"/>
</dbReference>
<dbReference type="PRINTS" id="PR00344">
    <property type="entry name" value="BCTRLSENSOR"/>
</dbReference>
<dbReference type="Gene3D" id="2.130.10.10">
    <property type="entry name" value="YVTN repeat-like/Quinoprotein amine dehydrogenase"/>
    <property type="match status" value="2"/>
</dbReference>
<evidence type="ECO:0000256" key="4">
    <source>
        <dbReference type="ARBA" id="ARBA00022679"/>
    </source>
</evidence>
<dbReference type="InterPro" id="IPR005467">
    <property type="entry name" value="His_kinase_dom"/>
</dbReference>
<dbReference type="Pfam" id="PF00072">
    <property type="entry name" value="Response_reg"/>
    <property type="match status" value="1"/>
</dbReference>
<dbReference type="Gene3D" id="1.10.287.130">
    <property type="match status" value="1"/>
</dbReference>
<comment type="catalytic activity">
    <reaction evidence="1">
        <text>ATP + protein L-histidine = ADP + protein N-phospho-L-histidine.</text>
        <dbReference type="EC" id="2.7.13.3"/>
    </reaction>
</comment>
<dbReference type="Gene3D" id="2.60.40.10">
    <property type="entry name" value="Immunoglobulins"/>
    <property type="match status" value="1"/>
</dbReference>
<dbReference type="Proteomes" id="UP000184231">
    <property type="component" value="Unassembled WGS sequence"/>
</dbReference>
<dbReference type="SUPFAM" id="SSF55874">
    <property type="entry name" value="ATPase domain of HSP90 chaperone/DNA topoisomerase II/histidine kinase"/>
    <property type="match status" value="1"/>
</dbReference>
<dbReference type="EC" id="2.7.13.3" evidence="2"/>
<dbReference type="InterPro" id="IPR003661">
    <property type="entry name" value="HisK_dim/P_dom"/>
</dbReference>
<evidence type="ECO:0000259" key="11">
    <source>
        <dbReference type="PROSITE" id="PS01124"/>
    </source>
</evidence>
<dbReference type="InterPro" id="IPR011110">
    <property type="entry name" value="Reg_prop"/>
</dbReference>
<dbReference type="PROSITE" id="PS00041">
    <property type="entry name" value="HTH_ARAC_FAMILY_1"/>
    <property type="match status" value="1"/>
</dbReference>
<evidence type="ECO:0000313" key="15">
    <source>
        <dbReference type="Proteomes" id="UP000184231"/>
    </source>
</evidence>
<keyword evidence="8" id="KW-0804">Transcription</keyword>
<feature type="domain" description="Response regulatory" evidence="13">
    <location>
        <begin position="1092"/>
        <end position="1207"/>
    </location>
</feature>
<keyword evidence="3 9" id="KW-0597">Phosphoprotein</keyword>
<dbReference type="SMART" id="SM00448">
    <property type="entry name" value="REC"/>
    <property type="match status" value="1"/>
</dbReference>
<dbReference type="STRING" id="558155.SAMN04487911_1394"/>
<reference evidence="14 15" key="1">
    <citation type="submission" date="2016-11" db="EMBL/GenBank/DDBJ databases">
        <authorList>
            <person name="Jaros S."/>
            <person name="Januszkiewicz K."/>
            <person name="Wedrychowicz H."/>
        </authorList>
    </citation>
    <scope>NUCLEOTIDE SEQUENCE [LARGE SCALE GENOMIC DNA]</scope>
    <source>
        <strain evidence="14 15">CGMCC 1.8863</strain>
    </source>
</reference>
<dbReference type="SUPFAM" id="SSF52172">
    <property type="entry name" value="CheY-like"/>
    <property type="match status" value="1"/>
</dbReference>
<dbReference type="SMART" id="SM00388">
    <property type="entry name" value="HisKA"/>
    <property type="match status" value="1"/>
</dbReference>
<dbReference type="InterPro" id="IPR015943">
    <property type="entry name" value="WD40/YVTN_repeat-like_dom_sf"/>
</dbReference>
<dbReference type="GO" id="GO:0000155">
    <property type="term" value="F:phosphorelay sensor kinase activity"/>
    <property type="evidence" value="ECO:0007669"/>
    <property type="project" value="InterPro"/>
</dbReference>
<keyword evidence="5 14" id="KW-0418">Kinase</keyword>
<keyword evidence="15" id="KW-1185">Reference proteome</keyword>
<dbReference type="Gene3D" id="1.10.10.60">
    <property type="entry name" value="Homeodomain-like"/>
    <property type="match status" value="1"/>
</dbReference>
<keyword evidence="10" id="KW-0472">Membrane</keyword>
<dbReference type="InterPro" id="IPR036097">
    <property type="entry name" value="HisK_dim/P_sf"/>
</dbReference>
<dbReference type="PROSITE" id="PS50110">
    <property type="entry name" value="RESPONSE_REGULATORY"/>
    <property type="match status" value="1"/>
</dbReference>
<feature type="domain" description="HTH araC/xylS-type" evidence="11">
    <location>
        <begin position="1239"/>
        <end position="1338"/>
    </location>
</feature>
<protein>
    <recommendedName>
        <fullName evidence="2">histidine kinase</fullName>
        <ecNumber evidence="2">2.7.13.3</ecNumber>
    </recommendedName>
</protein>
<dbReference type="PROSITE" id="PS50109">
    <property type="entry name" value="HIS_KIN"/>
    <property type="match status" value="1"/>
</dbReference>
<dbReference type="GO" id="GO:0003700">
    <property type="term" value="F:DNA-binding transcription factor activity"/>
    <property type="evidence" value="ECO:0007669"/>
    <property type="project" value="InterPro"/>
</dbReference>
<dbReference type="PANTHER" id="PTHR43547">
    <property type="entry name" value="TWO-COMPONENT HISTIDINE KINASE"/>
    <property type="match status" value="1"/>
</dbReference>
<evidence type="ECO:0000256" key="7">
    <source>
        <dbReference type="ARBA" id="ARBA00023125"/>
    </source>
</evidence>
<keyword evidence="7" id="KW-0238">DNA-binding</keyword>
<keyword evidence="4" id="KW-0808">Transferase</keyword>
<dbReference type="InterPro" id="IPR003594">
    <property type="entry name" value="HATPase_dom"/>
</dbReference>
<dbReference type="InterPro" id="IPR011006">
    <property type="entry name" value="CheY-like_superfamily"/>
</dbReference>
<evidence type="ECO:0000256" key="10">
    <source>
        <dbReference type="SAM" id="Phobius"/>
    </source>
</evidence>
<dbReference type="Pfam" id="PF00512">
    <property type="entry name" value="HisKA"/>
    <property type="match status" value="1"/>
</dbReference>
<dbReference type="Pfam" id="PF02518">
    <property type="entry name" value="HATPase_c"/>
    <property type="match status" value="1"/>
</dbReference>
<dbReference type="GO" id="GO:0043565">
    <property type="term" value="F:sequence-specific DNA binding"/>
    <property type="evidence" value="ECO:0007669"/>
    <property type="project" value="InterPro"/>
</dbReference>
<evidence type="ECO:0000256" key="3">
    <source>
        <dbReference type="ARBA" id="ARBA00022553"/>
    </source>
</evidence>
<dbReference type="InterPro" id="IPR004358">
    <property type="entry name" value="Sig_transdc_His_kin-like_C"/>
</dbReference>
<evidence type="ECO:0000256" key="2">
    <source>
        <dbReference type="ARBA" id="ARBA00012438"/>
    </source>
</evidence>
<dbReference type="InterPro" id="IPR036890">
    <property type="entry name" value="HATPase_C_sf"/>
</dbReference>
<evidence type="ECO:0000256" key="9">
    <source>
        <dbReference type="PROSITE-ProRule" id="PRU00169"/>
    </source>
</evidence>
<evidence type="ECO:0000259" key="12">
    <source>
        <dbReference type="PROSITE" id="PS50109"/>
    </source>
</evidence>
<evidence type="ECO:0000313" key="14">
    <source>
        <dbReference type="EMBL" id="SHJ80104.1"/>
    </source>
</evidence>
<dbReference type="FunFam" id="2.60.40.10:FF:000791">
    <property type="entry name" value="Two-component system sensor histidine kinase/response regulator"/>
    <property type="match status" value="1"/>
</dbReference>
<dbReference type="InterPro" id="IPR018060">
    <property type="entry name" value="HTH_AraC"/>
</dbReference>
<dbReference type="Gene3D" id="3.30.565.10">
    <property type="entry name" value="Histidine kinase-like ATPase, C-terminal domain"/>
    <property type="match status" value="1"/>
</dbReference>
<dbReference type="CDD" id="cd00082">
    <property type="entry name" value="HisKA"/>
    <property type="match status" value="1"/>
</dbReference>
<dbReference type="RefSeq" id="WP_084668535.1">
    <property type="nucleotide sequence ID" value="NZ_FQYX01000039.1"/>
</dbReference>
<dbReference type="OrthoDB" id="1522078at2"/>
<dbReference type="InterPro" id="IPR009057">
    <property type="entry name" value="Homeodomain-like_sf"/>
</dbReference>
<name>A0A1M6M9J3_9FLAO</name>
<dbReference type="CDD" id="cd00146">
    <property type="entry name" value="PKD"/>
    <property type="match status" value="1"/>
</dbReference>
<dbReference type="PANTHER" id="PTHR43547:SF2">
    <property type="entry name" value="HYBRID SIGNAL TRANSDUCTION HISTIDINE KINASE C"/>
    <property type="match status" value="1"/>
</dbReference>
<dbReference type="Gene3D" id="3.40.50.2300">
    <property type="match status" value="1"/>
</dbReference>
<dbReference type="Pfam" id="PF12833">
    <property type="entry name" value="HTH_18"/>
    <property type="match status" value="1"/>
</dbReference>
<accession>A0A1M6M9J3</accession>
<dbReference type="Pfam" id="PF07495">
    <property type="entry name" value="Y_Y_Y"/>
    <property type="match status" value="1"/>
</dbReference>
<feature type="transmembrane region" description="Helical" evidence="10">
    <location>
        <begin position="766"/>
        <end position="792"/>
    </location>
</feature>
<dbReference type="SUPFAM" id="SSF63829">
    <property type="entry name" value="Calcium-dependent phosphotriesterase"/>
    <property type="match status" value="3"/>
</dbReference>
<dbReference type="CDD" id="cd17574">
    <property type="entry name" value="REC_OmpR"/>
    <property type="match status" value="1"/>
</dbReference>
<keyword evidence="6" id="KW-0805">Transcription regulation</keyword>
<dbReference type="CDD" id="cd00075">
    <property type="entry name" value="HATPase"/>
    <property type="match status" value="1"/>
</dbReference>
<gene>
    <name evidence="14" type="ORF">SAMN04487911_1394</name>
</gene>
<evidence type="ECO:0000256" key="8">
    <source>
        <dbReference type="ARBA" id="ARBA00023163"/>
    </source>
</evidence>
<organism evidence="14 15">
    <name type="scientific">Arenibacter nanhaiticus</name>
    <dbReference type="NCBI Taxonomy" id="558155"/>
    <lineage>
        <taxon>Bacteria</taxon>
        <taxon>Pseudomonadati</taxon>
        <taxon>Bacteroidota</taxon>
        <taxon>Flavobacteriia</taxon>
        <taxon>Flavobacteriales</taxon>
        <taxon>Flavobacteriaceae</taxon>
        <taxon>Arenibacter</taxon>
    </lineage>
</organism>
<dbReference type="SMART" id="SM00387">
    <property type="entry name" value="HATPase_c"/>
    <property type="match status" value="1"/>
</dbReference>
<dbReference type="Pfam" id="PF07494">
    <property type="entry name" value="Reg_prop"/>
    <property type="match status" value="2"/>
</dbReference>
<dbReference type="PROSITE" id="PS01124">
    <property type="entry name" value="HTH_ARAC_FAMILY_2"/>
    <property type="match status" value="1"/>
</dbReference>
<feature type="domain" description="Histidine kinase" evidence="12">
    <location>
        <begin position="824"/>
        <end position="1044"/>
    </location>
</feature>
<dbReference type="InterPro" id="IPR011123">
    <property type="entry name" value="Y_Y_Y"/>
</dbReference>
<dbReference type="EMBL" id="FQYX01000039">
    <property type="protein sequence ID" value="SHJ80104.1"/>
    <property type="molecule type" value="Genomic_DNA"/>
</dbReference>
<evidence type="ECO:0000256" key="1">
    <source>
        <dbReference type="ARBA" id="ARBA00000085"/>
    </source>
</evidence>
<sequence>MIISKNQIFIMFFFICKTIFGFQIENKIPLTSLNVEHGLSQNYITCTLQDSEGFMWIGTRNGLYKYDGYNFIQIPLDNKYYGYNEINSLYKDNEMNIWIGTNNGPILYNHRTGEISSNLIPQITKGLIITSFLRNDKDVIWMGTSDGNLIRYQTDKQEIESFNYPNYSYVSSIIPISNHAMLISYKFGGVLMYNFQKNEFSVPAKMEDITGLGVYTMISLNSGTIIIATKDGTYFYREDGSLLKLIDQKEQIHPNSLKSVLTIFETEDNKIWLGTDGYGIIEYDILTGQLHNVYFDEPLPLRAITSIYKTDDQSIWIGTVSQGLKTIHPYKSQFNHWSYEKGNNTGLSSNSVLGICETENDDIVLALDGGGINLYDPISKKFKYYLENSEFQKINNSIIFDEDMRLWLGTLNHGSYILDLGNRQKPKPVHMVAPERLSYATVKCFLKDIKGNIWIGTVNDGIYKYTSKSNEITEFKKGHFINNLQINSLYQSTDSLIWIAGYNGLFNYNPSDQTLIEIQDRNGHSFKQLTSIIETDYDNLWIGSKNGLHHIERSTGQTTLYTTEKGLPSNVINSILLDAPDKLWLGTDRGLSQLDINSLEFRNFGKEDGIVGLEFNEAAALKSSNGMFYFGNTYGVYSFNPDEIKINPVAPKVVLTKFNLHDKGKIKTKPLIQKPINQVDEINLTHDQNFFTIHFTALNFTNSSKNQYKYRMVGIDDDWVNSRTERKANYTNIPPGVYEFQVKASNNDGLWSLNSRNIKIIISPPWWATVWAKLFFLILISSLLILIHFYIINQIKLKDALKIEKLEKNNQLKINEFKTKFFTNLTHELKTPLTMILSSLGKIMKSTPPDYTFYNELLSIERNSNNLSKLINEWFDYRKAKLNKTKLNVREINFPQFVEDIVNTFNDFAATKSISINFYTENSNVRCYFDPVKMEKVISNLISNGIKYSAQNSTIKVSVEKSKQIDNRTDGVYLRVKDNGNGISREKQDHIFKRFYDFGEDPSISTGIGLSLSKELVEMHNGKLEFTSIPGKGSIFSIFLPAGNDHFTVEQLNKSSIEQLPSIKTTNSNDIAVKKVLLDSKSRKIKPYTEFTILVVEDEDEIRKFIAKELSESFKVITANNGEEGFEIALEHIPDLILSDILMSKLTGLEFCKKIKTNLTTSHIPFILLTALSDEESIISGLNYGAEDYITKPFNINTLILKVKSILENRRNIISRYQNEMSMNPSDLARSNPDKVFLEKTVKVIHKNMADPNFTIDKLVLELAMSRTPFFKKIKTLTNLTPNEFTKTVRLRYAAQLLLTTNLNISEVSFEIGFLSTKHFRSTFKKQFGDTPTIYRVKNTIRAN</sequence>
<dbReference type="SUPFAM" id="SSF46689">
    <property type="entry name" value="Homeodomain-like"/>
    <property type="match status" value="1"/>
</dbReference>
<keyword evidence="10" id="KW-0812">Transmembrane</keyword>